<dbReference type="InterPro" id="IPR039426">
    <property type="entry name" value="TonB-dep_rcpt-like"/>
</dbReference>
<keyword evidence="5 9" id="KW-0798">TonB box</keyword>
<feature type="domain" description="TonB-dependent receptor plug" evidence="11">
    <location>
        <begin position="58"/>
        <end position="167"/>
    </location>
</feature>
<dbReference type="STRING" id="247523.B0W48_03965"/>
<accession>A0A1Q2GVK5</accession>
<evidence type="ECO:0000256" key="3">
    <source>
        <dbReference type="ARBA" id="ARBA00022452"/>
    </source>
</evidence>
<protein>
    <submittedName>
        <fullName evidence="12">TonB-dependent receptor</fullName>
    </submittedName>
</protein>
<evidence type="ECO:0000313" key="12">
    <source>
        <dbReference type="EMBL" id="AQP99030.1"/>
    </source>
</evidence>
<comment type="subcellular location">
    <subcellularLocation>
        <location evidence="1 8">Cell outer membrane</location>
        <topology evidence="1 8">Multi-pass membrane protein</topology>
    </subcellularLocation>
</comment>
<evidence type="ECO:0000256" key="8">
    <source>
        <dbReference type="PROSITE-ProRule" id="PRU01360"/>
    </source>
</evidence>
<reference evidence="12 13" key="1">
    <citation type="submission" date="2017-02" db="EMBL/GenBank/DDBJ databases">
        <title>Complete genome sequence of the cold-active Pseudoalteromonas aliena strain EH1 isolated from Arctic seawater.</title>
        <authorList>
            <person name="Kim E."/>
            <person name="Heo E."/>
            <person name="Kim H."/>
            <person name="Kim D."/>
        </authorList>
    </citation>
    <scope>NUCLEOTIDE SEQUENCE [LARGE SCALE GENOMIC DNA]</scope>
    <source>
        <strain evidence="12 13">EH1</strain>
    </source>
</reference>
<dbReference type="PANTHER" id="PTHR47234:SF2">
    <property type="entry name" value="TONB-DEPENDENT RECEPTOR"/>
    <property type="match status" value="1"/>
</dbReference>
<dbReference type="InterPro" id="IPR037066">
    <property type="entry name" value="Plug_dom_sf"/>
</dbReference>
<keyword evidence="7 8" id="KW-0998">Cell outer membrane</keyword>
<dbReference type="Pfam" id="PF00593">
    <property type="entry name" value="TonB_dep_Rec_b-barrel"/>
    <property type="match status" value="1"/>
</dbReference>
<evidence type="ECO:0000256" key="7">
    <source>
        <dbReference type="ARBA" id="ARBA00023237"/>
    </source>
</evidence>
<dbReference type="SUPFAM" id="SSF56935">
    <property type="entry name" value="Porins"/>
    <property type="match status" value="1"/>
</dbReference>
<keyword evidence="4 8" id="KW-0812">Transmembrane</keyword>
<dbReference type="GO" id="GO:0009279">
    <property type="term" value="C:cell outer membrane"/>
    <property type="evidence" value="ECO:0007669"/>
    <property type="project" value="UniProtKB-SubCell"/>
</dbReference>
<dbReference type="PANTHER" id="PTHR47234">
    <property type="match status" value="1"/>
</dbReference>
<sequence>MKQSSLSHAIKLSIFATSIAASSYTPMLIAAEKGATESVERIEVTGSRIKRAAMLGASPVTTVTSEDIKVAGITRVEDLLNDLPAVFAGQTSGTANGATGTATVDLRNLGPSRTLVLINGRRMPSGSPSAGGISADINQIPAALVERVDVLTGGSSATYGSDAVAGVVNFILKDDFEGFQFEYQGSMYQHKNDHGDMKRALDDVGFEAPEKNVTDGNTHDFSVLLGVNSADGRGNLTGYATLREVDAVTQNNRDYSACAMNTDKSGKRVCAGSSTIPTGRFTDFDELDLTTNGNTFVERDGLLYNYGPLNYFQRPDTRKTFGVTGHYDLSDSHTVYTEMSYMDDRTVAQIAPSGSFFNESIDIQCDNPLLSEQQYNKLCDSRGLGRDDAVSMFIGKRNVEGGPRQDDLRHTSSRFVLGIRGEINDDWSYDAFMNFGSVAYVQTYENDLSIKRIGRALQAVEDDKGNIVCKSVVDGSDPSCVPWNVFDPSKIDKSQLDYLTIPLYSRGDTKTKQLSGYVTGDLTDAGIIVPGTSTGVGVVFGFEHRNEYLTLNPDGNFTSGDGAGQGGPTSGVTGEFDVNEFFTEFNVPLVEDTSYAEYITLELAYRYSDYSTDKQTNTYKTAFDVRFNQQVGLRASYQRAVRAGNVRDLFRQPSIGLFNWEDPCGAGAKNPLTKEQCARTGVTDSQYGSKALINDAGQYNSVTGGNPDLAPEKSDTYSFGILLSPIDNLDIAIDYFNITVSDAIQAIPEASIHNECAVNDIKEFCDLINRDPKTGSLWVGSNAITATDVNIGEIETAGIDFDISYRHSLEELGSLRFTMVGTFLDKFSVQNLPGGDIDDCVGYWDRAVCEAPMPKLRTNLSATWMTPWDANLTAKVRYFGDTDEYTRDSKNEVVSGPTSLNAQTYFDLSGSWNVNSSISVRAGINNLFDVTPPLIPNGPSGVANGNVFPGSYDALGRYLFAGFTYSFN</sequence>
<dbReference type="InterPro" id="IPR000531">
    <property type="entry name" value="Beta-barrel_TonB"/>
</dbReference>
<dbReference type="Gene3D" id="2.40.170.20">
    <property type="entry name" value="TonB-dependent receptor, beta-barrel domain"/>
    <property type="match status" value="1"/>
</dbReference>
<comment type="similarity">
    <text evidence="8 9">Belongs to the TonB-dependent receptor family.</text>
</comment>
<keyword evidence="2 8" id="KW-0813">Transport</keyword>
<dbReference type="EMBL" id="CP019628">
    <property type="protein sequence ID" value="AQP99030.1"/>
    <property type="molecule type" value="Genomic_DNA"/>
</dbReference>
<organism evidence="12 13">
    <name type="scientific">Pseudoalteromonas aliena</name>
    <dbReference type="NCBI Taxonomy" id="247523"/>
    <lineage>
        <taxon>Bacteria</taxon>
        <taxon>Pseudomonadati</taxon>
        <taxon>Pseudomonadota</taxon>
        <taxon>Gammaproteobacteria</taxon>
        <taxon>Alteromonadales</taxon>
        <taxon>Pseudoalteromonadaceae</taxon>
        <taxon>Pseudoalteromonas</taxon>
    </lineage>
</organism>
<evidence type="ECO:0000256" key="9">
    <source>
        <dbReference type="RuleBase" id="RU003357"/>
    </source>
</evidence>
<dbReference type="Proteomes" id="UP000188243">
    <property type="component" value="Chromosome"/>
</dbReference>
<proteinExistence type="inferred from homology"/>
<evidence type="ECO:0000259" key="11">
    <source>
        <dbReference type="Pfam" id="PF07715"/>
    </source>
</evidence>
<evidence type="ECO:0000256" key="5">
    <source>
        <dbReference type="ARBA" id="ARBA00023077"/>
    </source>
</evidence>
<keyword evidence="3 8" id="KW-1134">Transmembrane beta strand</keyword>
<keyword evidence="6 8" id="KW-0472">Membrane</keyword>
<name>A0A1Q2GVK5_9GAMM</name>
<feature type="domain" description="TonB-dependent receptor-like beta-barrel" evidence="10">
    <location>
        <begin position="405"/>
        <end position="927"/>
    </location>
</feature>
<evidence type="ECO:0000259" key="10">
    <source>
        <dbReference type="Pfam" id="PF00593"/>
    </source>
</evidence>
<evidence type="ECO:0000256" key="6">
    <source>
        <dbReference type="ARBA" id="ARBA00023136"/>
    </source>
</evidence>
<dbReference type="PROSITE" id="PS52016">
    <property type="entry name" value="TONB_DEPENDENT_REC_3"/>
    <property type="match status" value="1"/>
</dbReference>
<evidence type="ECO:0000256" key="2">
    <source>
        <dbReference type="ARBA" id="ARBA00022448"/>
    </source>
</evidence>
<dbReference type="Pfam" id="PF07715">
    <property type="entry name" value="Plug"/>
    <property type="match status" value="1"/>
</dbReference>
<keyword evidence="12" id="KW-0675">Receptor</keyword>
<evidence type="ECO:0000256" key="1">
    <source>
        <dbReference type="ARBA" id="ARBA00004571"/>
    </source>
</evidence>
<evidence type="ECO:0000313" key="13">
    <source>
        <dbReference type="Proteomes" id="UP000188243"/>
    </source>
</evidence>
<evidence type="ECO:0000256" key="4">
    <source>
        <dbReference type="ARBA" id="ARBA00022692"/>
    </source>
</evidence>
<gene>
    <name evidence="12" type="ORF">B0W48_03965</name>
</gene>
<dbReference type="Gene3D" id="2.170.130.10">
    <property type="entry name" value="TonB-dependent receptor, plug domain"/>
    <property type="match status" value="1"/>
</dbReference>
<dbReference type="InterPro" id="IPR036942">
    <property type="entry name" value="Beta-barrel_TonB_sf"/>
</dbReference>
<dbReference type="KEGG" id="paln:B0W48_03965"/>
<dbReference type="AlphaFoldDB" id="A0A1Q2GVK5"/>
<dbReference type="RefSeq" id="WP_077535733.1">
    <property type="nucleotide sequence ID" value="NZ_CP019628.1"/>
</dbReference>
<dbReference type="InterPro" id="IPR012910">
    <property type="entry name" value="Plug_dom"/>
</dbReference>